<dbReference type="InterPro" id="IPR051396">
    <property type="entry name" value="Bact_Antivir_Def_Nuclease"/>
</dbReference>
<reference evidence="3" key="1">
    <citation type="journal article" date="2019" name="Int. J. Syst. Evol. Microbiol.">
        <title>The Global Catalogue of Microorganisms (GCM) 10K type strain sequencing project: providing services to taxonomists for standard genome sequencing and annotation.</title>
        <authorList>
            <consortium name="The Broad Institute Genomics Platform"/>
            <consortium name="The Broad Institute Genome Sequencing Center for Infectious Disease"/>
            <person name="Wu L."/>
            <person name="Ma J."/>
        </authorList>
    </citation>
    <scope>NUCLEOTIDE SEQUENCE [LARGE SCALE GENOMIC DNA]</scope>
    <source>
        <strain evidence="3">NBRC 103632</strain>
    </source>
</reference>
<evidence type="ECO:0000313" key="2">
    <source>
        <dbReference type="EMBL" id="GLS73964.1"/>
    </source>
</evidence>
<dbReference type="PANTHER" id="PTHR43581:SF2">
    <property type="entry name" value="EXCINUCLEASE ATPASE SUBUNIT"/>
    <property type="match status" value="1"/>
</dbReference>
<dbReference type="InterPro" id="IPR027417">
    <property type="entry name" value="P-loop_NTPase"/>
</dbReference>
<keyword evidence="3" id="KW-1185">Reference proteome</keyword>
<accession>A0AA37THC3</accession>
<dbReference type="EMBL" id="BSPL01000033">
    <property type="protein sequence ID" value="GLS73964.1"/>
    <property type="molecule type" value="Genomic_DNA"/>
</dbReference>
<organism evidence="2 3">
    <name type="scientific">Methylobacterium tardum</name>
    <dbReference type="NCBI Taxonomy" id="374432"/>
    <lineage>
        <taxon>Bacteria</taxon>
        <taxon>Pseudomonadati</taxon>
        <taxon>Pseudomonadota</taxon>
        <taxon>Alphaproteobacteria</taxon>
        <taxon>Hyphomicrobiales</taxon>
        <taxon>Methylobacteriaceae</taxon>
        <taxon>Methylobacterium</taxon>
    </lineage>
</organism>
<feature type="domain" description="ATPase AAA-type core" evidence="1">
    <location>
        <begin position="2"/>
        <end position="86"/>
    </location>
</feature>
<dbReference type="Proteomes" id="UP001157440">
    <property type="component" value="Unassembled WGS sequence"/>
</dbReference>
<proteinExistence type="predicted"/>
<comment type="caution">
    <text evidence="2">The sequence shown here is derived from an EMBL/GenBank/DDBJ whole genome shotgun (WGS) entry which is preliminary data.</text>
</comment>
<dbReference type="GO" id="GO:0005524">
    <property type="term" value="F:ATP binding"/>
    <property type="evidence" value="ECO:0007669"/>
    <property type="project" value="InterPro"/>
</dbReference>
<dbReference type="Gene3D" id="3.40.50.300">
    <property type="entry name" value="P-loop containing nucleotide triphosphate hydrolases"/>
    <property type="match status" value="1"/>
</dbReference>
<protein>
    <recommendedName>
        <fullName evidence="1">ATPase AAA-type core domain-containing protein</fullName>
    </recommendedName>
</protein>
<evidence type="ECO:0000313" key="3">
    <source>
        <dbReference type="Proteomes" id="UP001157440"/>
    </source>
</evidence>
<gene>
    <name evidence="2" type="ORF">GCM10007890_59790</name>
</gene>
<dbReference type="SUPFAM" id="SSF52540">
    <property type="entry name" value="P-loop containing nucleoside triphosphate hydrolases"/>
    <property type="match status" value="1"/>
</dbReference>
<sequence length="194" mass="21741">MVNTRYGLVQYELLSSGFRASLSLLLGIIKEIEARSLGVAAEEFAGIIIIDELDLHLHPVWQKNIPLALQGTFPNAQIIVTSHSPHMIQSAKSDQVIALVNFNGGFPRVSDLPHSDYGFQGWTIEEILEDVMGMEDTDSEIKKELFRSFEEALDDEDIARLRSSLHAIEHMLHPRNNMRKLVRIQAAPVLGADK</sequence>
<dbReference type="Pfam" id="PF13304">
    <property type="entry name" value="AAA_21"/>
    <property type="match status" value="1"/>
</dbReference>
<dbReference type="InterPro" id="IPR003959">
    <property type="entry name" value="ATPase_AAA_core"/>
</dbReference>
<dbReference type="GO" id="GO:0016887">
    <property type="term" value="F:ATP hydrolysis activity"/>
    <property type="evidence" value="ECO:0007669"/>
    <property type="project" value="InterPro"/>
</dbReference>
<evidence type="ECO:0000259" key="1">
    <source>
        <dbReference type="Pfam" id="PF13304"/>
    </source>
</evidence>
<dbReference type="PANTHER" id="PTHR43581">
    <property type="entry name" value="ATP/GTP PHOSPHATASE"/>
    <property type="match status" value="1"/>
</dbReference>
<dbReference type="AlphaFoldDB" id="A0AA37THC3"/>
<name>A0AA37THC3_9HYPH</name>